<reference evidence="1 2" key="1">
    <citation type="journal article" date="2015" name="Nature">
        <title>rRNA introns, odd ribosomes, and small enigmatic genomes across a large radiation of phyla.</title>
        <authorList>
            <person name="Brown C.T."/>
            <person name="Hug L.A."/>
            <person name="Thomas B.C."/>
            <person name="Sharon I."/>
            <person name="Castelle C.J."/>
            <person name="Singh A."/>
            <person name="Wilkins M.J."/>
            <person name="Williams K.H."/>
            <person name="Banfield J.F."/>
        </authorList>
    </citation>
    <scope>NUCLEOTIDE SEQUENCE [LARGE SCALE GENOMIC DNA]</scope>
</reference>
<sequence length="64" mass="7342">MENKCKKCGSENIIMVEYDGMHPDHYDGVSEIECLKCKTRFGRWSGKELAEGEFEKVGGKEKKK</sequence>
<dbReference type="AlphaFoldDB" id="A0A0G0GFR6"/>
<organism evidence="1 2">
    <name type="scientific">Candidatus Nomurabacteria bacterium GW2011_GWA1_37_20</name>
    <dbReference type="NCBI Taxonomy" id="1618729"/>
    <lineage>
        <taxon>Bacteria</taxon>
        <taxon>Candidatus Nomuraibacteriota</taxon>
    </lineage>
</organism>
<proteinExistence type="predicted"/>
<comment type="caution">
    <text evidence="1">The sequence shown here is derived from an EMBL/GenBank/DDBJ whole genome shotgun (WGS) entry which is preliminary data.</text>
</comment>
<name>A0A0G0GFR6_9BACT</name>
<evidence type="ECO:0000313" key="1">
    <source>
        <dbReference type="EMBL" id="KKQ29978.1"/>
    </source>
</evidence>
<dbReference type="EMBL" id="LBTA01000053">
    <property type="protein sequence ID" value="KKQ29978.1"/>
    <property type="molecule type" value="Genomic_DNA"/>
</dbReference>
<gene>
    <name evidence="1" type="ORF">US45_C0053G0006</name>
</gene>
<protein>
    <submittedName>
        <fullName evidence="1">Uncharacterized protein</fullName>
    </submittedName>
</protein>
<accession>A0A0G0GFR6</accession>
<dbReference type="Proteomes" id="UP000034701">
    <property type="component" value="Unassembled WGS sequence"/>
</dbReference>
<evidence type="ECO:0000313" key="2">
    <source>
        <dbReference type="Proteomes" id="UP000034701"/>
    </source>
</evidence>